<dbReference type="PANTHER" id="PTHR43977">
    <property type="entry name" value="STRUCTURAL MAINTENANCE OF CHROMOSOMES PROTEIN 3"/>
    <property type="match status" value="1"/>
</dbReference>
<proteinExistence type="predicted"/>
<sequence>MSREERVALLHEGVSDAATLSAFVEIVFDNSDNLFPTGHDEVVLRRTIGLEKDEDKMDHGGTQFSWNDEKDTRRRRSLTPNSIPPHVWKQLPCRRSH</sequence>
<evidence type="ECO:0000313" key="3">
    <source>
        <dbReference type="Proteomes" id="UP000521943"/>
    </source>
</evidence>
<dbReference type="Proteomes" id="UP000521943">
    <property type="component" value="Unassembled WGS sequence"/>
</dbReference>
<accession>A0A8H6I767</accession>
<dbReference type="AlphaFoldDB" id="A0A8H6I767"/>
<dbReference type="OrthoDB" id="431497at2759"/>
<dbReference type="EMBL" id="JACGCI010000016">
    <property type="protein sequence ID" value="KAF6759102.1"/>
    <property type="molecule type" value="Genomic_DNA"/>
</dbReference>
<comment type="caution">
    <text evidence="2">The sequence shown here is derived from an EMBL/GenBank/DDBJ whole genome shotgun (WGS) entry which is preliminary data.</text>
</comment>
<protein>
    <submittedName>
        <fullName evidence="2">Uncharacterized protein</fullName>
    </submittedName>
</protein>
<evidence type="ECO:0000256" key="1">
    <source>
        <dbReference type="SAM" id="MobiDB-lite"/>
    </source>
</evidence>
<reference evidence="2 3" key="1">
    <citation type="submission" date="2020-07" db="EMBL/GenBank/DDBJ databases">
        <title>Comparative genomics of pyrophilous fungi reveals a link between fire events and developmental genes.</title>
        <authorList>
            <consortium name="DOE Joint Genome Institute"/>
            <person name="Steindorff A.S."/>
            <person name="Carver A."/>
            <person name="Calhoun S."/>
            <person name="Stillman K."/>
            <person name="Liu H."/>
            <person name="Lipzen A."/>
            <person name="Pangilinan J."/>
            <person name="Labutti K."/>
            <person name="Bruns T.D."/>
            <person name="Grigoriev I.V."/>
        </authorList>
    </citation>
    <scope>NUCLEOTIDE SEQUENCE [LARGE SCALE GENOMIC DNA]</scope>
    <source>
        <strain evidence="2 3">CBS 144469</strain>
    </source>
</reference>
<organism evidence="2 3">
    <name type="scientific">Ephemerocybe angulata</name>
    <dbReference type="NCBI Taxonomy" id="980116"/>
    <lineage>
        <taxon>Eukaryota</taxon>
        <taxon>Fungi</taxon>
        <taxon>Dikarya</taxon>
        <taxon>Basidiomycota</taxon>
        <taxon>Agaricomycotina</taxon>
        <taxon>Agaricomycetes</taxon>
        <taxon>Agaricomycetidae</taxon>
        <taxon>Agaricales</taxon>
        <taxon>Agaricineae</taxon>
        <taxon>Psathyrellaceae</taxon>
        <taxon>Ephemerocybe</taxon>
    </lineage>
</organism>
<feature type="region of interest" description="Disordered" evidence="1">
    <location>
        <begin position="53"/>
        <end position="97"/>
    </location>
</feature>
<keyword evidence="3" id="KW-1185">Reference proteome</keyword>
<name>A0A8H6I767_9AGAR</name>
<evidence type="ECO:0000313" key="2">
    <source>
        <dbReference type="EMBL" id="KAF6759102.1"/>
    </source>
</evidence>
<gene>
    <name evidence="2" type="ORF">DFP72DRAFT_1064065</name>
</gene>